<sequence length="536" mass="61143">MKSYQQFLLILSLCGLTFFAHLGEFAPDLMEARNYISAREMLNDGHWITPTMNGEPRLEKPPFPTWITALSAKFGGGLDDPFSMRFPAAASATLLVFFFFGFCRELSKEKYLPLLGAAIMATSLMIIQQARTNSWDIHAHAYMLGSLWLLLRGWRKGGWRNFTGAGILMGLSILSKGPVPLYVLWLPFILAYGFGYKNGLVKRYWKQTLLVFVLGLIVGFGWRVYIYLELPEVMEYVINKETTSWGDRHVHPFYFYLHFPVFIGIWSVFVIASFFYKYAKERVNRFGNYRFALLWILISVLLLSVIPTKKERYLLPVMIPMALMATYMVYAVIKAIQEKNDTKWDRIVLRIFSIIIGLAGAALPIVAWVLKDQYASSTLFIISVIITGILGLRGWYLIKSNSASKLVVNAMAIVAVVSGLLTPQLSDIHYQYPNFRDIAEIQKISKLQGIPTVSNSQELNMKMVWAVGGKVGYINFSEPNWESSLPAVLICGAAPAEWMPIEVLERLKFEDYGVYDYFRKNSEYKAHVYYVSKLSD</sequence>
<dbReference type="InterPro" id="IPR050297">
    <property type="entry name" value="LipidA_mod_glycosyltrf_83"/>
</dbReference>
<organism evidence="10 11">
    <name type="scientific">Cryomorpha ignava</name>
    <dbReference type="NCBI Taxonomy" id="101383"/>
    <lineage>
        <taxon>Bacteria</taxon>
        <taxon>Pseudomonadati</taxon>
        <taxon>Bacteroidota</taxon>
        <taxon>Flavobacteriia</taxon>
        <taxon>Flavobacteriales</taxon>
        <taxon>Cryomorphaceae</taxon>
        <taxon>Cryomorpha</taxon>
    </lineage>
</organism>
<keyword evidence="7 8" id="KW-0472">Membrane</keyword>
<keyword evidence="6 8" id="KW-1133">Transmembrane helix</keyword>
<dbReference type="Proteomes" id="UP000486602">
    <property type="component" value="Unassembled WGS sequence"/>
</dbReference>
<feature type="domain" description="Glycosyltransferase RgtA/B/C/D-like" evidence="9">
    <location>
        <begin position="60"/>
        <end position="217"/>
    </location>
</feature>
<evidence type="ECO:0000256" key="3">
    <source>
        <dbReference type="ARBA" id="ARBA00022676"/>
    </source>
</evidence>
<keyword evidence="5 8" id="KW-0812">Transmembrane</keyword>
<dbReference type="GO" id="GO:0009103">
    <property type="term" value="P:lipopolysaccharide biosynthetic process"/>
    <property type="evidence" value="ECO:0007669"/>
    <property type="project" value="UniProtKB-ARBA"/>
</dbReference>
<keyword evidence="3" id="KW-0328">Glycosyltransferase</keyword>
<keyword evidence="11" id="KW-1185">Reference proteome</keyword>
<evidence type="ECO:0000313" key="10">
    <source>
        <dbReference type="EMBL" id="NEN24699.1"/>
    </source>
</evidence>
<feature type="transmembrane region" description="Helical" evidence="8">
    <location>
        <begin position="208"/>
        <end position="228"/>
    </location>
</feature>
<evidence type="ECO:0000256" key="5">
    <source>
        <dbReference type="ARBA" id="ARBA00022692"/>
    </source>
</evidence>
<evidence type="ECO:0000256" key="2">
    <source>
        <dbReference type="ARBA" id="ARBA00022475"/>
    </source>
</evidence>
<protein>
    <submittedName>
        <fullName evidence="10">Phospholipid carrier-dependent glycosyltransferase</fullName>
    </submittedName>
</protein>
<feature type="transmembrane region" description="Helical" evidence="8">
    <location>
        <begin position="86"/>
        <end position="104"/>
    </location>
</feature>
<evidence type="ECO:0000259" key="9">
    <source>
        <dbReference type="Pfam" id="PF13231"/>
    </source>
</evidence>
<dbReference type="GO" id="GO:0005886">
    <property type="term" value="C:plasma membrane"/>
    <property type="evidence" value="ECO:0007669"/>
    <property type="project" value="UniProtKB-SubCell"/>
</dbReference>
<dbReference type="PANTHER" id="PTHR33908">
    <property type="entry name" value="MANNOSYLTRANSFERASE YKCB-RELATED"/>
    <property type="match status" value="1"/>
</dbReference>
<feature type="transmembrane region" description="Helical" evidence="8">
    <location>
        <begin position="253"/>
        <end position="276"/>
    </location>
</feature>
<dbReference type="RefSeq" id="WP_163286093.1">
    <property type="nucleotide sequence ID" value="NZ_JAAGVY010000031.1"/>
</dbReference>
<feature type="transmembrane region" description="Helical" evidence="8">
    <location>
        <begin position="347"/>
        <end position="368"/>
    </location>
</feature>
<dbReference type="InterPro" id="IPR038731">
    <property type="entry name" value="RgtA/B/C-like"/>
</dbReference>
<feature type="transmembrane region" description="Helical" evidence="8">
    <location>
        <begin position="374"/>
        <end position="394"/>
    </location>
</feature>
<feature type="transmembrane region" description="Helical" evidence="8">
    <location>
        <begin position="288"/>
        <end position="307"/>
    </location>
</feature>
<evidence type="ECO:0000256" key="8">
    <source>
        <dbReference type="SAM" id="Phobius"/>
    </source>
</evidence>
<name>A0A7K3WSN0_9FLAO</name>
<feature type="transmembrane region" description="Helical" evidence="8">
    <location>
        <begin position="111"/>
        <end position="129"/>
    </location>
</feature>
<evidence type="ECO:0000256" key="1">
    <source>
        <dbReference type="ARBA" id="ARBA00004651"/>
    </source>
</evidence>
<comment type="subcellular location">
    <subcellularLocation>
        <location evidence="1">Cell membrane</location>
        <topology evidence="1">Multi-pass membrane protein</topology>
    </subcellularLocation>
</comment>
<keyword evidence="4 10" id="KW-0808">Transferase</keyword>
<dbReference type="Pfam" id="PF13231">
    <property type="entry name" value="PMT_2"/>
    <property type="match status" value="1"/>
</dbReference>
<feature type="transmembrane region" description="Helical" evidence="8">
    <location>
        <begin position="406"/>
        <end position="425"/>
    </location>
</feature>
<dbReference type="GO" id="GO:0016763">
    <property type="term" value="F:pentosyltransferase activity"/>
    <property type="evidence" value="ECO:0007669"/>
    <property type="project" value="TreeGrafter"/>
</dbReference>
<evidence type="ECO:0000256" key="4">
    <source>
        <dbReference type="ARBA" id="ARBA00022679"/>
    </source>
</evidence>
<feature type="transmembrane region" description="Helical" evidence="8">
    <location>
        <begin position="313"/>
        <end position="335"/>
    </location>
</feature>
<accession>A0A7K3WSN0</accession>
<keyword evidence="2" id="KW-1003">Cell membrane</keyword>
<proteinExistence type="predicted"/>
<reference evidence="10 11" key="1">
    <citation type="submission" date="2020-02" db="EMBL/GenBank/DDBJ databases">
        <title>Out from the shadows clarifying the taxonomy of the family Cryomorphaceae and related taxa by utilizing the GTDB taxonomic framework.</title>
        <authorList>
            <person name="Bowman J.P."/>
        </authorList>
    </citation>
    <scope>NUCLEOTIDE SEQUENCE [LARGE SCALE GENOMIC DNA]</scope>
    <source>
        <strain evidence="10 11">QSSC 1-22</strain>
    </source>
</reference>
<dbReference type="AlphaFoldDB" id="A0A7K3WSN0"/>
<dbReference type="EMBL" id="JAAGVY010000031">
    <property type="protein sequence ID" value="NEN24699.1"/>
    <property type="molecule type" value="Genomic_DNA"/>
</dbReference>
<gene>
    <name evidence="10" type="ORF">G3O08_14420</name>
</gene>
<dbReference type="GO" id="GO:0010041">
    <property type="term" value="P:response to iron(III) ion"/>
    <property type="evidence" value="ECO:0007669"/>
    <property type="project" value="TreeGrafter"/>
</dbReference>
<comment type="caution">
    <text evidence="10">The sequence shown here is derived from an EMBL/GenBank/DDBJ whole genome shotgun (WGS) entry which is preliminary data.</text>
</comment>
<evidence type="ECO:0000313" key="11">
    <source>
        <dbReference type="Proteomes" id="UP000486602"/>
    </source>
</evidence>
<evidence type="ECO:0000256" key="6">
    <source>
        <dbReference type="ARBA" id="ARBA00022989"/>
    </source>
</evidence>
<dbReference type="PANTHER" id="PTHR33908:SF3">
    <property type="entry name" value="UNDECAPRENYL PHOSPHATE-ALPHA-4-AMINO-4-DEOXY-L-ARABINOSE ARABINOSYL TRANSFERASE"/>
    <property type="match status" value="1"/>
</dbReference>
<feature type="transmembrane region" description="Helical" evidence="8">
    <location>
        <begin position="180"/>
        <end position="196"/>
    </location>
</feature>
<evidence type="ECO:0000256" key="7">
    <source>
        <dbReference type="ARBA" id="ARBA00023136"/>
    </source>
</evidence>